<name>A0A0L8GKY2_OCTBM</name>
<reference evidence="1" key="1">
    <citation type="submission" date="2015-07" db="EMBL/GenBank/DDBJ databases">
        <title>MeaNS - Measles Nucleotide Surveillance Program.</title>
        <authorList>
            <person name="Tran T."/>
            <person name="Druce J."/>
        </authorList>
    </citation>
    <scope>NUCLEOTIDE SEQUENCE</scope>
    <source>
        <strain evidence="1">UCB-OBI-ISO-001</strain>
        <tissue evidence="1">Gonad</tissue>
    </source>
</reference>
<sequence>MLWHNPATCIQIQWISSSADQRTENSWLAISTQIYLSSLKGRAILMISECSLMLKALTNMC</sequence>
<gene>
    <name evidence="1" type="ORF">OCBIM_22031845mg</name>
</gene>
<evidence type="ECO:0000313" key="1">
    <source>
        <dbReference type="EMBL" id="KOF77651.1"/>
    </source>
</evidence>
<proteinExistence type="predicted"/>
<organism evidence="1">
    <name type="scientific">Octopus bimaculoides</name>
    <name type="common">California two-spotted octopus</name>
    <dbReference type="NCBI Taxonomy" id="37653"/>
    <lineage>
        <taxon>Eukaryota</taxon>
        <taxon>Metazoa</taxon>
        <taxon>Spiralia</taxon>
        <taxon>Lophotrochozoa</taxon>
        <taxon>Mollusca</taxon>
        <taxon>Cephalopoda</taxon>
        <taxon>Coleoidea</taxon>
        <taxon>Octopodiformes</taxon>
        <taxon>Octopoda</taxon>
        <taxon>Incirrata</taxon>
        <taxon>Octopodidae</taxon>
        <taxon>Octopus</taxon>
    </lineage>
</organism>
<protein>
    <submittedName>
        <fullName evidence="1">Uncharacterized protein</fullName>
    </submittedName>
</protein>
<dbReference type="EMBL" id="KQ421357">
    <property type="protein sequence ID" value="KOF77651.1"/>
    <property type="molecule type" value="Genomic_DNA"/>
</dbReference>
<dbReference type="AlphaFoldDB" id="A0A0L8GKY2"/>
<accession>A0A0L8GKY2</accession>